<evidence type="ECO:0000313" key="3">
    <source>
        <dbReference type="Proteomes" id="UP000254924"/>
    </source>
</evidence>
<keyword evidence="3" id="KW-1185">Reference proteome</keyword>
<dbReference type="EMBL" id="UHFN01000002">
    <property type="protein sequence ID" value="SUN58126.1"/>
    <property type="molecule type" value="Genomic_DNA"/>
</dbReference>
<gene>
    <name evidence="2" type="ORF">NCTC12224_00150</name>
</gene>
<name>A0A380K1R9_9STRE</name>
<dbReference type="AlphaFoldDB" id="A0A380K1R9"/>
<protein>
    <submittedName>
        <fullName evidence="2">Uncharacterized protein</fullName>
    </submittedName>
</protein>
<dbReference type="Proteomes" id="UP000254924">
    <property type="component" value="Unassembled WGS sequence"/>
</dbReference>
<reference evidence="2 3" key="1">
    <citation type="submission" date="2018-06" db="EMBL/GenBank/DDBJ databases">
        <authorList>
            <consortium name="Pathogen Informatics"/>
            <person name="Doyle S."/>
        </authorList>
    </citation>
    <scope>NUCLEOTIDE SEQUENCE [LARGE SCALE GENOMIC DNA]</scope>
    <source>
        <strain evidence="2 3">NCTC12224</strain>
    </source>
</reference>
<feature type="region of interest" description="Disordered" evidence="1">
    <location>
        <begin position="21"/>
        <end position="50"/>
    </location>
</feature>
<proteinExistence type="predicted"/>
<feature type="compositionally biased region" description="Polar residues" evidence="1">
    <location>
        <begin position="22"/>
        <end position="32"/>
    </location>
</feature>
<evidence type="ECO:0000256" key="1">
    <source>
        <dbReference type="SAM" id="MobiDB-lite"/>
    </source>
</evidence>
<organism evidence="2 3">
    <name type="scientific">Streptococcus hyointestinalis</name>
    <dbReference type="NCBI Taxonomy" id="1337"/>
    <lineage>
        <taxon>Bacteria</taxon>
        <taxon>Bacillati</taxon>
        <taxon>Bacillota</taxon>
        <taxon>Bacilli</taxon>
        <taxon>Lactobacillales</taxon>
        <taxon>Streptococcaceae</taxon>
        <taxon>Streptococcus</taxon>
    </lineage>
</organism>
<evidence type="ECO:0000313" key="2">
    <source>
        <dbReference type="EMBL" id="SUN58126.1"/>
    </source>
</evidence>
<accession>A0A380K1R9</accession>
<sequence>MMIYRSPYLYYNVNERQVRYEGQNNHTSSQYYGRTADNGATRAVGESASS</sequence>